<keyword evidence="3" id="KW-1185">Reference proteome</keyword>
<dbReference type="Proteomes" id="UP000258309">
    <property type="component" value="Unassembled WGS sequence"/>
</dbReference>
<feature type="region of interest" description="Disordered" evidence="1">
    <location>
        <begin position="60"/>
        <end position="81"/>
    </location>
</feature>
<evidence type="ECO:0000313" key="2">
    <source>
        <dbReference type="EMBL" id="RFU25839.1"/>
    </source>
</evidence>
<evidence type="ECO:0000313" key="3">
    <source>
        <dbReference type="Proteomes" id="UP000258309"/>
    </source>
</evidence>
<dbReference type="OrthoDB" id="3430204at2759"/>
<dbReference type="AlphaFoldDB" id="A0A3E2GXJ3"/>
<comment type="caution">
    <text evidence="2">The sequence shown here is derived from an EMBL/GenBank/DDBJ whole genome shotgun (WGS) entry which is preliminary data.</text>
</comment>
<feature type="non-terminal residue" evidence="2">
    <location>
        <position position="94"/>
    </location>
</feature>
<feature type="non-terminal residue" evidence="2">
    <location>
        <position position="1"/>
    </location>
</feature>
<dbReference type="EMBL" id="NCSJ02000300">
    <property type="protein sequence ID" value="RFU25839.1"/>
    <property type="molecule type" value="Genomic_DNA"/>
</dbReference>
<gene>
    <name evidence="2" type="ORF">B7463_g10498</name>
</gene>
<feature type="compositionally biased region" description="Basic and acidic residues" evidence="1">
    <location>
        <begin position="67"/>
        <end position="81"/>
    </location>
</feature>
<reference evidence="2 3" key="1">
    <citation type="submission" date="2018-05" db="EMBL/GenBank/DDBJ databases">
        <title>Draft genome sequence of Scytalidium lignicola DSM 105466, a ubiquitous saprotrophic fungus.</title>
        <authorList>
            <person name="Buettner E."/>
            <person name="Gebauer A.M."/>
            <person name="Hofrichter M."/>
            <person name="Liers C."/>
            <person name="Kellner H."/>
        </authorList>
    </citation>
    <scope>NUCLEOTIDE SEQUENCE [LARGE SCALE GENOMIC DNA]</scope>
    <source>
        <strain evidence="2 3">DSM 105466</strain>
    </source>
</reference>
<protein>
    <submittedName>
        <fullName evidence="2">Uncharacterized protein</fullName>
    </submittedName>
</protein>
<proteinExistence type="predicted"/>
<sequence>MGSVISSDANTVPEEVAKKVKELGVLFCNAGDGEVGRVLQHISNSPDQLCSLRTAILQEARASSHGGSEEPREAVEAEKSTEELWLDNFVPKKR</sequence>
<evidence type="ECO:0000256" key="1">
    <source>
        <dbReference type="SAM" id="MobiDB-lite"/>
    </source>
</evidence>
<accession>A0A3E2GXJ3</accession>
<organism evidence="2 3">
    <name type="scientific">Scytalidium lignicola</name>
    <name type="common">Hyphomycete</name>
    <dbReference type="NCBI Taxonomy" id="5539"/>
    <lineage>
        <taxon>Eukaryota</taxon>
        <taxon>Fungi</taxon>
        <taxon>Dikarya</taxon>
        <taxon>Ascomycota</taxon>
        <taxon>Pezizomycotina</taxon>
        <taxon>Leotiomycetes</taxon>
        <taxon>Leotiomycetes incertae sedis</taxon>
        <taxon>Scytalidium</taxon>
    </lineage>
</organism>
<name>A0A3E2GXJ3_SCYLI</name>